<dbReference type="PROSITE" id="PS51257">
    <property type="entry name" value="PROKAR_LIPOPROTEIN"/>
    <property type="match status" value="1"/>
</dbReference>
<evidence type="ECO:0000313" key="2">
    <source>
        <dbReference type="EMBL" id="TWP50940.1"/>
    </source>
</evidence>
<dbReference type="Proteomes" id="UP000316639">
    <property type="component" value="Unassembled WGS sequence"/>
</dbReference>
<feature type="chain" id="PRO_5038951394" description="EfeO-type cupredoxin-like domain-containing protein" evidence="1">
    <location>
        <begin position="29"/>
        <end position="112"/>
    </location>
</feature>
<keyword evidence="3" id="KW-1185">Reference proteome</keyword>
<keyword evidence="1" id="KW-0732">Signal</keyword>
<comment type="caution">
    <text evidence="2">The sequence shown here is derived from an EMBL/GenBank/DDBJ whole genome shotgun (WGS) entry which is preliminary data.</text>
</comment>
<dbReference type="InterPro" id="IPR008972">
    <property type="entry name" value="Cupredoxin"/>
</dbReference>
<feature type="signal peptide" evidence="1">
    <location>
        <begin position="1"/>
        <end position="28"/>
    </location>
</feature>
<dbReference type="SUPFAM" id="SSF49503">
    <property type="entry name" value="Cupredoxins"/>
    <property type="match status" value="1"/>
</dbReference>
<sequence length="112" mass="11886">MDEKGNRGMIRWLLLVLMLAGCSAAPTAETGPVVLNLSVDNSSPQRTSVSRGQQVEITVTSTKDAEVHVHGFDVLATASAGKPASLKFVADRTGTFEVEAHPDTLLAQLVVR</sequence>
<evidence type="ECO:0000256" key="1">
    <source>
        <dbReference type="SAM" id="SignalP"/>
    </source>
</evidence>
<protein>
    <recommendedName>
        <fullName evidence="4">EfeO-type cupredoxin-like domain-containing protein</fullName>
    </recommendedName>
</protein>
<dbReference type="AlphaFoldDB" id="A0A563ETF3"/>
<gene>
    <name evidence="2" type="ORF">FKR81_17850</name>
</gene>
<dbReference type="RefSeq" id="WP_146353189.1">
    <property type="nucleotide sequence ID" value="NZ_VOBR01000010.1"/>
</dbReference>
<dbReference type="EMBL" id="VOBR01000010">
    <property type="protein sequence ID" value="TWP50940.1"/>
    <property type="molecule type" value="Genomic_DNA"/>
</dbReference>
<organism evidence="2 3">
    <name type="scientific">Lentzea tibetensis</name>
    <dbReference type="NCBI Taxonomy" id="2591470"/>
    <lineage>
        <taxon>Bacteria</taxon>
        <taxon>Bacillati</taxon>
        <taxon>Actinomycetota</taxon>
        <taxon>Actinomycetes</taxon>
        <taxon>Pseudonocardiales</taxon>
        <taxon>Pseudonocardiaceae</taxon>
        <taxon>Lentzea</taxon>
    </lineage>
</organism>
<dbReference type="OrthoDB" id="6717945at2"/>
<proteinExistence type="predicted"/>
<dbReference type="Gene3D" id="2.60.40.420">
    <property type="entry name" value="Cupredoxins - blue copper proteins"/>
    <property type="match status" value="1"/>
</dbReference>
<reference evidence="2 3" key="1">
    <citation type="submission" date="2019-07" db="EMBL/GenBank/DDBJ databases">
        <title>Lentzea xizangensis sp. nov., isolated from Qinghai-Tibetan Plateau Soils.</title>
        <authorList>
            <person name="Huang J."/>
        </authorList>
    </citation>
    <scope>NUCLEOTIDE SEQUENCE [LARGE SCALE GENOMIC DNA]</scope>
    <source>
        <strain evidence="2 3">FXJ1.1311</strain>
    </source>
</reference>
<evidence type="ECO:0000313" key="3">
    <source>
        <dbReference type="Proteomes" id="UP000316639"/>
    </source>
</evidence>
<accession>A0A563ETF3</accession>
<evidence type="ECO:0008006" key="4">
    <source>
        <dbReference type="Google" id="ProtNLM"/>
    </source>
</evidence>
<name>A0A563ETF3_9PSEU</name>